<comment type="caution">
    <text evidence="1">The sequence shown here is derived from an EMBL/GenBank/DDBJ whole genome shotgun (WGS) entry which is preliminary data.</text>
</comment>
<dbReference type="AlphaFoldDB" id="A0A396GJN2"/>
<dbReference type="Proteomes" id="UP000265566">
    <property type="component" value="Chromosome 8"/>
</dbReference>
<proteinExistence type="predicted"/>
<protein>
    <submittedName>
        <fullName evidence="1">Uncharacterized protein</fullName>
    </submittedName>
</protein>
<sequence length="42" mass="5143">MKKMRLLQLDHVDLTRDYKCLSNDLRRAHWKGFTFNNISDDF</sequence>
<dbReference type="EMBL" id="PSQE01000008">
    <property type="protein sequence ID" value="RHN38977.1"/>
    <property type="molecule type" value="Genomic_DNA"/>
</dbReference>
<reference evidence="2" key="1">
    <citation type="journal article" date="2018" name="Nat. Plants">
        <title>Whole-genome landscape of Medicago truncatula symbiotic genes.</title>
        <authorList>
            <person name="Pecrix Y."/>
            <person name="Staton S.E."/>
            <person name="Sallet E."/>
            <person name="Lelandais-Briere C."/>
            <person name="Moreau S."/>
            <person name="Carrere S."/>
            <person name="Blein T."/>
            <person name="Jardinaud M.F."/>
            <person name="Latrasse D."/>
            <person name="Zouine M."/>
            <person name="Zahm M."/>
            <person name="Kreplak J."/>
            <person name="Mayjonade B."/>
            <person name="Satge C."/>
            <person name="Perez M."/>
            <person name="Cauet S."/>
            <person name="Marande W."/>
            <person name="Chantry-Darmon C."/>
            <person name="Lopez-Roques C."/>
            <person name="Bouchez O."/>
            <person name="Berard A."/>
            <person name="Debelle F."/>
            <person name="Munos S."/>
            <person name="Bendahmane A."/>
            <person name="Berges H."/>
            <person name="Niebel A."/>
            <person name="Buitink J."/>
            <person name="Frugier F."/>
            <person name="Benhamed M."/>
            <person name="Crespi M."/>
            <person name="Gouzy J."/>
            <person name="Gamas P."/>
        </authorList>
    </citation>
    <scope>NUCLEOTIDE SEQUENCE [LARGE SCALE GENOMIC DNA]</scope>
    <source>
        <strain evidence="2">cv. Jemalong A17</strain>
    </source>
</reference>
<gene>
    <name evidence="1" type="ORF">MtrunA17_Chr8g0338911</name>
</gene>
<evidence type="ECO:0000313" key="2">
    <source>
        <dbReference type="Proteomes" id="UP000265566"/>
    </source>
</evidence>
<dbReference type="Gramene" id="rna44958">
    <property type="protein sequence ID" value="RHN38977.1"/>
    <property type="gene ID" value="gene44958"/>
</dbReference>
<name>A0A396GJN2_MEDTR</name>
<accession>A0A396GJN2</accession>
<organism evidence="1 2">
    <name type="scientific">Medicago truncatula</name>
    <name type="common">Barrel medic</name>
    <name type="synonym">Medicago tribuloides</name>
    <dbReference type="NCBI Taxonomy" id="3880"/>
    <lineage>
        <taxon>Eukaryota</taxon>
        <taxon>Viridiplantae</taxon>
        <taxon>Streptophyta</taxon>
        <taxon>Embryophyta</taxon>
        <taxon>Tracheophyta</taxon>
        <taxon>Spermatophyta</taxon>
        <taxon>Magnoliopsida</taxon>
        <taxon>eudicotyledons</taxon>
        <taxon>Gunneridae</taxon>
        <taxon>Pentapetalae</taxon>
        <taxon>rosids</taxon>
        <taxon>fabids</taxon>
        <taxon>Fabales</taxon>
        <taxon>Fabaceae</taxon>
        <taxon>Papilionoideae</taxon>
        <taxon>50 kb inversion clade</taxon>
        <taxon>NPAAA clade</taxon>
        <taxon>Hologalegina</taxon>
        <taxon>IRL clade</taxon>
        <taxon>Trifolieae</taxon>
        <taxon>Medicago</taxon>
    </lineage>
</organism>
<evidence type="ECO:0000313" key="1">
    <source>
        <dbReference type="EMBL" id="RHN38977.1"/>
    </source>
</evidence>